<evidence type="ECO:0000313" key="2">
    <source>
        <dbReference type="Proteomes" id="UP001165960"/>
    </source>
</evidence>
<accession>A0ACC2T449</accession>
<name>A0ACC2T449_9FUNG</name>
<proteinExistence type="predicted"/>
<comment type="caution">
    <text evidence="1">The sequence shown here is derived from an EMBL/GenBank/DDBJ whole genome shotgun (WGS) entry which is preliminary data.</text>
</comment>
<evidence type="ECO:0000313" key="1">
    <source>
        <dbReference type="EMBL" id="KAJ9069373.1"/>
    </source>
</evidence>
<organism evidence="1 2">
    <name type="scientific">Entomophthora muscae</name>
    <dbReference type="NCBI Taxonomy" id="34485"/>
    <lineage>
        <taxon>Eukaryota</taxon>
        <taxon>Fungi</taxon>
        <taxon>Fungi incertae sedis</taxon>
        <taxon>Zoopagomycota</taxon>
        <taxon>Entomophthoromycotina</taxon>
        <taxon>Entomophthoromycetes</taxon>
        <taxon>Entomophthorales</taxon>
        <taxon>Entomophthoraceae</taxon>
        <taxon>Entomophthora</taxon>
    </lineage>
</organism>
<sequence length="144" mass="15469">MYPVVGVLRYIPYNLILRWIITERWGPAVGNLLLPPPNVNSMSANLRVVPPTVETATLVLSQCPEFYAKDTLILLQAIYLRLFWFVLQNPQVGIKPAPSHQAGLAGGGDSPTPGFLLFEANPGAGIISALVAAEGLVLGPKSHT</sequence>
<reference evidence="1" key="1">
    <citation type="submission" date="2022-04" db="EMBL/GenBank/DDBJ databases">
        <title>Genome of the entomopathogenic fungus Entomophthora muscae.</title>
        <authorList>
            <person name="Elya C."/>
            <person name="Lovett B.R."/>
            <person name="Lee E."/>
            <person name="Macias A.M."/>
            <person name="Hajek A.E."/>
            <person name="De Bivort B.L."/>
            <person name="Kasson M.T."/>
            <person name="De Fine Licht H.H."/>
            <person name="Stajich J.E."/>
        </authorList>
    </citation>
    <scope>NUCLEOTIDE SEQUENCE</scope>
    <source>
        <strain evidence="1">Berkeley</strain>
    </source>
</reference>
<dbReference type="EMBL" id="QTSX02003636">
    <property type="protein sequence ID" value="KAJ9069373.1"/>
    <property type="molecule type" value="Genomic_DNA"/>
</dbReference>
<gene>
    <name evidence="1" type="ORF">DSO57_1019206</name>
</gene>
<dbReference type="Proteomes" id="UP001165960">
    <property type="component" value="Unassembled WGS sequence"/>
</dbReference>
<keyword evidence="2" id="KW-1185">Reference proteome</keyword>
<protein>
    <submittedName>
        <fullName evidence="1">Uncharacterized protein</fullName>
    </submittedName>
</protein>